<proteinExistence type="predicted"/>
<evidence type="ECO:0000313" key="1">
    <source>
        <dbReference type="EMBL" id="MBX47686.1"/>
    </source>
</evidence>
<sequence>MLLLEKKKKKRKSNASFSLVGRAMECEVQ</sequence>
<dbReference type="EMBL" id="GGEC01067202">
    <property type="protein sequence ID" value="MBX47686.1"/>
    <property type="molecule type" value="Transcribed_RNA"/>
</dbReference>
<reference evidence="1" key="1">
    <citation type="submission" date="2018-02" db="EMBL/GenBank/DDBJ databases">
        <title>Rhizophora mucronata_Transcriptome.</title>
        <authorList>
            <person name="Meera S.P."/>
            <person name="Sreeshan A."/>
            <person name="Augustine A."/>
        </authorList>
    </citation>
    <scope>NUCLEOTIDE SEQUENCE</scope>
    <source>
        <tissue evidence="1">Leaf</tissue>
    </source>
</reference>
<organism evidence="1">
    <name type="scientific">Rhizophora mucronata</name>
    <name type="common">Asiatic mangrove</name>
    <dbReference type="NCBI Taxonomy" id="61149"/>
    <lineage>
        <taxon>Eukaryota</taxon>
        <taxon>Viridiplantae</taxon>
        <taxon>Streptophyta</taxon>
        <taxon>Embryophyta</taxon>
        <taxon>Tracheophyta</taxon>
        <taxon>Spermatophyta</taxon>
        <taxon>Magnoliopsida</taxon>
        <taxon>eudicotyledons</taxon>
        <taxon>Gunneridae</taxon>
        <taxon>Pentapetalae</taxon>
        <taxon>rosids</taxon>
        <taxon>fabids</taxon>
        <taxon>Malpighiales</taxon>
        <taxon>Rhizophoraceae</taxon>
        <taxon>Rhizophora</taxon>
    </lineage>
</organism>
<accession>A0A2P2NYU0</accession>
<name>A0A2P2NYU0_RHIMU</name>
<protein>
    <submittedName>
        <fullName evidence="1">Uncharacterized protein</fullName>
    </submittedName>
</protein>
<dbReference type="AlphaFoldDB" id="A0A2P2NYU0"/>